<gene>
    <name evidence="1" type="ORF">QE152_g38062</name>
</gene>
<name>A0AAW1I858_POPJA</name>
<comment type="caution">
    <text evidence="1">The sequence shown here is derived from an EMBL/GenBank/DDBJ whole genome shotgun (WGS) entry which is preliminary data.</text>
</comment>
<organism evidence="1 2">
    <name type="scientific">Popillia japonica</name>
    <name type="common">Japanese beetle</name>
    <dbReference type="NCBI Taxonomy" id="7064"/>
    <lineage>
        <taxon>Eukaryota</taxon>
        <taxon>Metazoa</taxon>
        <taxon>Ecdysozoa</taxon>
        <taxon>Arthropoda</taxon>
        <taxon>Hexapoda</taxon>
        <taxon>Insecta</taxon>
        <taxon>Pterygota</taxon>
        <taxon>Neoptera</taxon>
        <taxon>Endopterygota</taxon>
        <taxon>Coleoptera</taxon>
        <taxon>Polyphaga</taxon>
        <taxon>Scarabaeiformia</taxon>
        <taxon>Scarabaeidae</taxon>
        <taxon>Rutelinae</taxon>
        <taxon>Popillia</taxon>
    </lineage>
</organism>
<dbReference type="AlphaFoldDB" id="A0AAW1I858"/>
<sequence length="116" mass="13113">MDHQEKQRIDNALSVTFLQLPEKQEKISTKINKLSMDVSKIGFYQLLQNANEQLRQNNNVLFDILTELEDAIVFSNMGKVHPSVISINDIGEMRNGKVKIAPNVNVMDEGTSKSQP</sequence>
<proteinExistence type="predicted"/>
<reference evidence="1 2" key="1">
    <citation type="journal article" date="2024" name="BMC Genomics">
        <title>De novo assembly and annotation of Popillia japonica's genome with initial clues to its potential as an invasive pest.</title>
        <authorList>
            <person name="Cucini C."/>
            <person name="Boschi S."/>
            <person name="Funari R."/>
            <person name="Cardaioli E."/>
            <person name="Iannotti N."/>
            <person name="Marturano G."/>
            <person name="Paoli F."/>
            <person name="Bruttini M."/>
            <person name="Carapelli A."/>
            <person name="Frati F."/>
            <person name="Nardi F."/>
        </authorList>
    </citation>
    <scope>NUCLEOTIDE SEQUENCE [LARGE SCALE GENOMIC DNA]</scope>
    <source>
        <strain evidence="1">DMR45628</strain>
    </source>
</reference>
<keyword evidence="2" id="KW-1185">Reference proteome</keyword>
<evidence type="ECO:0000313" key="2">
    <source>
        <dbReference type="Proteomes" id="UP001458880"/>
    </source>
</evidence>
<protein>
    <submittedName>
        <fullName evidence="1">Uncharacterized protein</fullName>
    </submittedName>
</protein>
<evidence type="ECO:0000313" key="1">
    <source>
        <dbReference type="EMBL" id="KAK9685434.1"/>
    </source>
</evidence>
<dbReference type="EMBL" id="JASPKY010000777">
    <property type="protein sequence ID" value="KAK9685434.1"/>
    <property type="molecule type" value="Genomic_DNA"/>
</dbReference>
<accession>A0AAW1I858</accession>
<dbReference type="Proteomes" id="UP001458880">
    <property type="component" value="Unassembled WGS sequence"/>
</dbReference>